<feature type="compositionally biased region" description="Polar residues" evidence="1">
    <location>
        <begin position="1"/>
        <end position="12"/>
    </location>
</feature>
<feature type="region of interest" description="Disordered" evidence="1">
    <location>
        <begin position="1"/>
        <end position="25"/>
    </location>
</feature>
<dbReference type="EMBL" id="WHWB01034411">
    <property type="protein sequence ID" value="KAJ7410347.1"/>
    <property type="molecule type" value="Genomic_DNA"/>
</dbReference>
<accession>A0ABQ9D271</accession>
<keyword evidence="3" id="KW-1185">Reference proteome</keyword>
<reference evidence="2" key="1">
    <citation type="submission" date="2019-10" db="EMBL/GenBank/DDBJ databases">
        <authorList>
            <person name="Soares A.E.R."/>
            <person name="Aleixo A."/>
            <person name="Schneider P."/>
            <person name="Miyaki C.Y."/>
            <person name="Schneider M.P."/>
            <person name="Mello C."/>
            <person name="Vasconcelos A.T.R."/>
        </authorList>
    </citation>
    <scope>NUCLEOTIDE SEQUENCE</scope>
    <source>
        <tissue evidence="2">Muscle</tissue>
    </source>
</reference>
<name>A0ABQ9D271_9PASS</name>
<evidence type="ECO:0000313" key="3">
    <source>
        <dbReference type="Proteomes" id="UP001145742"/>
    </source>
</evidence>
<gene>
    <name evidence="2" type="ORF">WISP_109112</name>
</gene>
<evidence type="ECO:0000256" key="1">
    <source>
        <dbReference type="SAM" id="MobiDB-lite"/>
    </source>
</evidence>
<sequence>MLNSTWSVTQFIHSDPDDRPRGSQCLELEDHDCENGQLPGDLELVWDPLLQLDPYKSMGPDGIYSRIHKELLMSSQNLSQ</sequence>
<organism evidence="2 3">
    <name type="scientific">Willisornis vidua</name>
    <name type="common">Xingu scale-backed antbird</name>
    <dbReference type="NCBI Taxonomy" id="1566151"/>
    <lineage>
        <taxon>Eukaryota</taxon>
        <taxon>Metazoa</taxon>
        <taxon>Chordata</taxon>
        <taxon>Craniata</taxon>
        <taxon>Vertebrata</taxon>
        <taxon>Euteleostomi</taxon>
        <taxon>Archelosauria</taxon>
        <taxon>Archosauria</taxon>
        <taxon>Dinosauria</taxon>
        <taxon>Saurischia</taxon>
        <taxon>Theropoda</taxon>
        <taxon>Coelurosauria</taxon>
        <taxon>Aves</taxon>
        <taxon>Neognathae</taxon>
        <taxon>Neoaves</taxon>
        <taxon>Telluraves</taxon>
        <taxon>Australaves</taxon>
        <taxon>Passeriformes</taxon>
        <taxon>Thamnophilidae</taxon>
        <taxon>Willisornis</taxon>
    </lineage>
</organism>
<evidence type="ECO:0000313" key="2">
    <source>
        <dbReference type="EMBL" id="KAJ7410347.1"/>
    </source>
</evidence>
<dbReference type="Proteomes" id="UP001145742">
    <property type="component" value="Unassembled WGS sequence"/>
</dbReference>
<comment type="caution">
    <text evidence="2">The sequence shown here is derived from an EMBL/GenBank/DDBJ whole genome shotgun (WGS) entry which is preliminary data.</text>
</comment>
<protein>
    <submittedName>
        <fullName evidence="2">Uncharacterized protein</fullName>
    </submittedName>
</protein>
<proteinExistence type="predicted"/>